<evidence type="ECO:0000313" key="1">
    <source>
        <dbReference type="EMBL" id="OIN56793.1"/>
    </source>
</evidence>
<sequence>MQDLLYSNTDNPGSLVSVQVCPTFGFASFPAAADGQVSAAVSFRQGYRWFTIYSTANTPGFEEPEDETDNGPVWMPKISLFLPSDNAAYRRELFRWANYRFVAQIYDQAGIYRRVGTIIEPLSLKSAFNTGSAVPDRRGYSITLSGSTTTPAPVII</sequence>
<organism evidence="1 2">
    <name type="scientific">Arsenicibacter rosenii</name>
    <dbReference type="NCBI Taxonomy" id="1750698"/>
    <lineage>
        <taxon>Bacteria</taxon>
        <taxon>Pseudomonadati</taxon>
        <taxon>Bacteroidota</taxon>
        <taxon>Cytophagia</taxon>
        <taxon>Cytophagales</taxon>
        <taxon>Spirosomataceae</taxon>
        <taxon>Arsenicibacter</taxon>
    </lineage>
</organism>
<dbReference type="EMBL" id="MORL01000018">
    <property type="protein sequence ID" value="OIN56793.1"/>
    <property type="molecule type" value="Genomic_DNA"/>
</dbReference>
<dbReference type="OrthoDB" id="964170at2"/>
<proteinExistence type="predicted"/>
<accession>A0A1S2VDK6</accession>
<dbReference type="Proteomes" id="UP000181790">
    <property type="component" value="Unassembled WGS sequence"/>
</dbReference>
<evidence type="ECO:0000313" key="2">
    <source>
        <dbReference type="Proteomes" id="UP000181790"/>
    </source>
</evidence>
<comment type="caution">
    <text evidence="1">The sequence shown here is derived from an EMBL/GenBank/DDBJ whole genome shotgun (WGS) entry which is preliminary data.</text>
</comment>
<gene>
    <name evidence="1" type="ORF">BLX24_22725</name>
</gene>
<keyword evidence="2" id="KW-1185">Reference proteome</keyword>
<name>A0A1S2VDK6_9BACT</name>
<dbReference type="RefSeq" id="WP_071505519.1">
    <property type="nucleotide sequence ID" value="NZ_MORL01000018.1"/>
</dbReference>
<protein>
    <submittedName>
        <fullName evidence="1">Uncharacterized protein</fullName>
    </submittedName>
</protein>
<dbReference type="AlphaFoldDB" id="A0A1S2VDK6"/>
<reference evidence="1 2" key="1">
    <citation type="submission" date="2016-10" db="EMBL/GenBank/DDBJ databases">
        <title>Arsenicibacter rosenii gen. nov., sp. nov., an efficient arsenic-methylating bacterium isolated from an arsenic-contaminated paddy soil.</title>
        <authorList>
            <person name="Huang K."/>
        </authorList>
    </citation>
    <scope>NUCLEOTIDE SEQUENCE [LARGE SCALE GENOMIC DNA]</scope>
    <source>
        <strain evidence="1 2">SM-1</strain>
    </source>
</reference>